<dbReference type="Gene3D" id="3.30.1370.10">
    <property type="entry name" value="K Homology domain, type 1"/>
    <property type="match status" value="1"/>
</dbReference>
<proteinExistence type="predicted"/>
<dbReference type="GO" id="GO:0003723">
    <property type="term" value="F:RNA binding"/>
    <property type="evidence" value="ECO:0007669"/>
    <property type="project" value="UniProtKB-KW"/>
</dbReference>
<dbReference type="AlphaFoldDB" id="T0YNB8"/>
<accession>T0YNB8</accession>
<evidence type="ECO:0000313" key="3">
    <source>
        <dbReference type="EMBL" id="EQD34533.1"/>
    </source>
</evidence>
<name>T0YNB8_9ZZZZ</name>
<gene>
    <name evidence="3" type="ORF">B1A_18646</name>
</gene>
<dbReference type="PANTHER" id="PTHR12826">
    <property type="entry name" value="RIBONUCLEASE Y"/>
    <property type="match status" value="1"/>
</dbReference>
<dbReference type="InterPro" id="IPR055211">
    <property type="entry name" value="KH_PNO1_2nd"/>
</dbReference>
<dbReference type="SUPFAM" id="SSF54791">
    <property type="entry name" value="Eukaryotic type KH-domain (KH-domain type I)"/>
    <property type="match status" value="1"/>
</dbReference>
<dbReference type="SMART" id="SM00322">
    <property type="entry name" value="KH"/>
    <property type="match status" value="1"/>
</dbReference>
<dbReference type="Pfam" id="PF22891">
    <property type="entry name" value="KH_PNO1_2nd"/>
    <property type="match status" value="1"/>
</dbReference>
<comment type="caution">
    <text evidence="3">The sequence shown here is derived from an EMBL/GenBank/DDBJ whole genome shotgun (WGS) entry which is preliminary data.</text>
</comment>
<dbReference type="InterPro" id="IPR036612">
    <property type="entry name" value="KH_dom_type_1_sf"/>
</dbReference>
<dbReference type="InterPro" id="IPR004087">
    <property type="entry name" value="KH_dom"/>
</dbReference>
<dbReference type="PANTHER" id="PTHR12826:SF13">
    <property type="entry name" value="RNA-BINDING PROTEIN PNO1"/>
    <property type="match status" value="1"/>
</dbReference>
<reference evidence="3" key="2">
    <citation type="journal article" date="2014" name="ISME J.">
        <title>Microbial stratification in low pH oxic and suboxic macroscopic growths along an acid mine drainage.</title>
        <authorList>
            <person name="Mendez-Garcia C."/>
            <person name="Mesa V."/>
            <person name="Sprenger R.R."/>
            <person name="Richter M."/>
            <person name="Diez M.S."/>
            <person name="Solano J."/>
            <person name="Bargiela R."/>
            <person name="Golyshina O.V."/>
            <person name="Manteca A."/>
            <person name="Ramos J.L."/>
            <person name="Gallego J.R."/>
            <person name="Llorente I."/>
            <person name="Martins Dos Santos V.A."/>
            <person name="Jensen O.N."/>
            <person name="Pelaez A.I."/>
            <person name="Sanchez J."/>
            <person name="Ferrer M."/>
        </authorList>
    </citation>
    <scope>NUCLEOTIDE SEQUENCE</scope>
</reference>
<reference evidence="3" key="1">
    <citation type="submission" date="2013-08" db="EMBL/GenBank/DDBJ databases">
        <authorList>
            <person name="Mendez C."/>
            <person name="Richter M."/>
            <person name="Ferrer M."/>
            <person name="Sanchez J."/>
        </authorList>
    </citation>
    <scope>NUCLEOTIDE SEQUENCE</scope>
</reference>
<evidence type="ECO:0000256" key="1">
    <source>
        <dbReference type="ARBA" id="ARBA00022884"/>
    </source>
</evidence>
<dbReference type="EMBL" id="AUZX01013764">
    <property type="protein sequence ID" value="EQD34533.1"/>
    <property type="molecule type" value="Genomic_DNA"/>
</dbReference>
<sequence length="108" mass="12637">MFLFDENFQLIIIALRDFARKGSRRIDEIKGRIIGREGKTRKILEDLTDTSISVYGDTVAVIGDYVSIKYSIEAINKLLEGRKQRTVYNFLENNIKKMKMEKLEEAFR</sequence>
<feature type="domain" description="K Homology" evidence="2">
    <location>
        <begin position="7"/>
        <end position="80"/>
    </location>
</feature>
<evidence type="ECO:0000259" key="2">
    <source>
        <dbReference type="SMART" id="SM00322"/>
    </source>
</evidence>
<protein>
    <submittedName>
        <fullName evidence="3">RNA-processing protein</fullName>
    </submittedName>
</protein>
<keyword evidence="1" id="KW-0694">RNA-binding</keyword>
<organism evidence="3">
    <name type="scientific">mine drainage metagenome</name>
    <dbReference type="NCBI Taxonomy" id="410659"/>
    <lineage>
        <taxon>unclassified sequences</taxon>
        <taxon>metagenomes</taxon>
        <taxon>ecological metagenomes</taxon>
    </lineage>
</organism>